<protein>
    <recommendedName>
        <fullName evidence="4">Cullin family profile domain-containing protein</fullName>
    </recommendedName>
</protein>
<dbReference type="AlphaFoldDB" id="A0AAN7WIJ7"/>
<feature type="coiled-coil region" evidence="1">
    <location>
        <begin position="100"/>
        <end position="127"/>
    </location>
</feature>
<evidence type="ECO:0000313" key="3">
    <source>
        <dbReference type="Proteomes" id="UP001306508"/>
    </source>
</evidence>
<gene>
    <name evidence="2" type="ORF">RI543_001892</name>
</gene>
<dbReference type="EMBL" id="JAWIZZ010000040">
    <property type="protein sequence ID" value="KAK5780770.1"/>
    <property type="molecule type" value="Genomic_DNA"/>
</dbReference>
<reference evidence="3" key="1">
    <citation type="submission" date="2023-07" db="EMBL/GenBank/DDBJ databases">
        <title>A draft genome of Kazachstania heterogenica Y-27499.</title>
        <authorList>
            <person name="Donic C."/>
            <person name="Kralova J.S."/>
            <person name="Fidel L."/>
            <person name="Ben-Dor S."/>
            <person name="Jung S."/>
        </authorList>
    </citation>
    <scope>NUCLEOTIDE SEQUENCE [LARGE SCALE GENOMIC DNA]</scope>
    <source>
        <strain evidence="3">Y27499</strain>
    </source>
</reference>
<accession>A0AAN7WIJ7</accession>
<name>A0AAN7WIJ7_9SACH</name>
<evidence type="ECO:0000256" key="1">
    <source>
        <dbReference type="SAM" id="Coils"/>
    </source>
</evidence>
<sequence>MVSPTKASKQQRGNISIRLRDALNDELTKLWTINTPHNIYTIVDNISLLIKKFNTKFSKQTACTYVYVILHDFFKKRINEIIKELERCNDLTFEDVLLVMKNFECKIDLLSNTLNSLKKAQDELSMKISPIFFSKSQIIAYFKSSNFYSKIPLEEAIWKNLIENINGNEMQIYQLVDFAKFLCEYDKYNSLQTGSMEQMIKRMRENFVSYIAKISNTGKFDTVIQIWSNFIKFGTFLGSNIRNQFRVMGFQEIFADSEILLILLKNEQKGWIDYTMYHSLWKDAFRLKYNDSPKRRYWMELNISDTQIHQIDDDFGFNFVTINKIIFKPDNFEDTFQQIKSLDPGPHIQSKEYYSMLLEELRKHFLKTIEGSPNKYYSSLAKFLNQKYYQFKEHYANKSMDNDTDYDYPYLSYFIKRYCPNYEIFLKSYWLPRFIKIIVKPSIDDQLGHIIKEFNSHIYLNLKKECIDDKNKLLKFIEDAIENKKYLSNGSIFTCILIPQHYVNINAAPLKTFWATNGFKKRWQTVIAELASTSRVIENNTAIHYVLLETPIKLSDGSYLLVETNMSIAAILYCFNKNDVMTIEGFISTIKITKPQSKQFFSSLNKLIGLKLLIKDKNKIRFNYAYDCSGLDSNILRL</sequence>
<keyword evidence="1" id="KW-0175">Coiled coil</keyword>
<keyword evidence="3" id="KW-1185">Reference proteome</keyword>
<proteinExistence type="predicted"/>
<evidence type="ECO:0000313" key="2">
    <source>
        <dbReference type="EMBL" id="KAK5780770.1"/>
    </source>
</evidence>
<dbReference type="Proteomes" id="UP001306508">
    <property type="component" value="Unassembled WGS sequence"/>
</dbReference>
<organism evidence="2 3">
    <name type="scientific">Arxiozyma heterogenica</name>
    <dbReference type="NCBI Taxonomy" id="278026"/>
    <lineage>
        <taxon>Eukaryota</taxon>
        <taxon>Fungi</taxon>
        <taxon>Dikarya</taxon>
        <taxon>Ascomycota</taxon>
        <taxon>Saccharomycotina</taxon>
        <taxon>Saccharomycetes</taxon>
        <taxon>Saccharomycetales</taxon>
        <taxon>Saccharomycetaceae</taxon>
        <taxon>Arxiozyma</taxon>
    </lineage>
</organism>
<comment type="caution">
    <text evidence="2">The sequence shown here is derived from an EMBL/GenBank/DDBJ whole genome shotgun (WGS) entry which is preliminary data.</text>
</comment>
<evidence type="ECO:0008006" key="4">
    <source>
        <dbReference type="Google" id="ProtNLM"/>
    </source>
</evidence>